<feature type="domain" description="ABC transmembrane type-2" evidence="6">
    <location>
        <begin position="45"/>
        <end position="270"/>
    </location>
</feature>
<comment type="similarity">
    <text evidence="5">Belongs to the ABC-2 integral membrane protein family.</text>
</comment>
<dbReference type="PANTHER" id="PTHR43229">
    <property type="entry name" value="NODULATION PROTEIN J"/>
    <property type="match status" value="1"/>
</dbReference>
<dbReference type="EMBL" id="CP045121">
    <property type="protein sequence ID" value="QIN77385.1"/>
    <property type="molecule type" value="Genomic_DNA"/>
</dbReference>
<feature type="transmembrane region" description="Helical" evidence="5">
    <location>
        <begin position="80"/>
        <end position="100"/>
    </location>
</feature>
<feature type="transmembrane region" description="Helical" evidence="5">
    <location>
        <begin position="46"/>
        <end position="68"/>
    </location>
</feature>
<dbReference type="GO" id="GO:0140359">
    <property type="term" value="F:ABC-type transporter activity"/>
    <property type="evidence" value="ECO:0007669"/>
    <property type="project" value="InterPro"/>
</dbReference>
<name>A0A6G8PUH0_9ACTN</name>
<keyword evidence="5" id="KW-1003">Cell membrane</keyword>
<dbReference type="Proteomes" id="UP000502706">
    <property type="component" value="Chromosome"/>
</dbReference>
<dbReference type="InterPro" id="IPR000412">
    <property type="entry name" value="ABC_2_transport"/>
</dbReference>
<keyword evidence="8" id="KW-1185">Reference proteome</keyword>
<evidence type="ECO:0000313" key="8">
    <source>
        <dbReference type="Proteomes" id="UP000502706"/>
    </source>
</evidence>
<keyword evidence="2 5" id="KW-0812">Transmembrane</keyword>
<dbReference type="InterPro" id="IPR013525">
    <property type="entry name" value="ABC2_TM"/>
</dbReference>
<feature type="transmembrane region" description="Helical" evidence="5">
    <location>
        <begin position="121"/>
        <end position="146"/>
    </location>
</feature>
<evidence type="ECO:0000256" key="5">
    <source>
        <dbReference type="RuleBase" id="RU361157"/>
    </source>
</evidence>
<keyword evidence="5" id="KW-0813">Transport</keyword>
<feature type="transmembrane region" description="Helical" evidence="5">
    <location>
        <begin position="245"/>
        <end position="267"/>
    </location>
</feature>
<dbReference type="KEGG" id="rmar:GBA65_01400"/>
<organism evidence="7 8">
    <name type="scientific">Rubrobacter marinus</name>
    <dbReference type="NCBI Taxonomy" id="2653852"/>
    <lineage>
        <taxon>Bacteria</taxon>
        <taxon>Bacillati</taxon>
        <taxon>Actinomycetota</taxon>
        <taxon>Rubrobacteria</taxon>
        <taxon>Rubrobacterales</taxon>
        <taxon>Rubrobacteraceae</taxon>
        <taxon>Rubrobacter</taxon>
    </lineage>
</organism>
<dbReference type="PROSITE" id="PS51012">
    <property type="entry name" value="ABC_TM2"/>
    <property type="match status" value="1"/>
</dbReference>
<accession>A0A6G8PUH0</accession>
<dbReference type="InterPro" id="IPR051784">
    <property type="entry name" value="Nod_factor_ABC_transporter"/>
</dbReference>
<dbReference type="RefSeq" id="WP_166395062.1">
    <property type="nucleotide sequence ID" value="NZ_CP045121.1"/>
</dbReference>
<dbReference type="PIRSF" id="PIRSF006648">
    <property type="entry name" value="DrrB"/>
    <property type="match status" value="1"/>
</dbReference>
<evidence type="ECO:0000256" key="2">
    <source>
        <dbReference type="ARBA" id="ARBA00022692"/>
    </source>
</evidence>
<evidence type="ECO:0000313" key="7">
    <source>
        <dbReference type="EMBL" id="QIN77385.1"/>
    </source>
</evidence>
<dbReference type="AlphaFoldDB" id="A0A6G8PUH0"/>
<keyword evidence="4 5" id="KW-0472">Membrane</keyword>
<keyword evidence="3 5" id="KW-1133">Transmembrane helix</keyword>
<dbReference type="Pfam" id="PF01061">
    <property type="entry name" value="ABC2_membrane"/>
    <property type="match status" value="1"/>
</dbReference>
<dbReference type="PANTHER" id="PTHR43229:SF2">
    <property type="entry name" value="NODULATION PROTEIN J"/>
    <property type="match status" value="1"/>
</dbReference>
<reference evidence="7 8" key="1">
    <citation type="submission" date="2019-10" db="EMBL/GenBank/DDBJ databases">
        <title>Rubrobacter sp nov SCSIO 52915 isolated from a deep-sea sediment in the South China Sea.</title>
        <authorList>
            <person name="Chen R.W."/>
        </authorList>
    </citation>
    <scope>NUCLEOTIDE SEQUENCE [LARGE SCALE GENOMIC DNA]</scope>
    <source>
        <strain evidence="7 8">SCSIO 52915</strain>
    </source>
</reference>
<proteinExistence type="inferred from homology"/>
<protein>
    <recommendedName>
        <fullName evidence="5">Transport permease protein</fullName>
    </recommendedName>
</protein>
<dbReference type="InterPro" id="IPR047817">
    <property type="entry name" value="ABC2_TM_bact-type"/>
</dbReference>
<dbReference type="GO" id="GO:0043190">
    <property type="term" value="C:ATP-binding cassette (ABC) transporter complex"/>
    <property type="evidence" value="ECO:0007669"/>
    <property type="project" value="InterPro"/>
</dbReference>
<evidence type="ECO:0000259" key="6">
    <source>
        <dbReference type="PROSITE" id="PS51012"/>
    </source>
</evidence>
<feature type="transmembrane region" description="Helical" evidence="5">
    <location>
        <begin position="158"/>
        <end position="180"/>
    </location>
</feature>
<evidence type="ECO:0000256" key="3">
    <source>
        <dbReference type="ARBA" id="ARBA00022989"/>
    </source>
</evidence>
<feature type="transmembrane region" description="Helical" evidence="5">
    <location>
        <begin position="187"/>
        <end position="207"/>
    </location>
</feature>
<sequence>MSVKSAATVSGGSSKNRIGARPAGFWRDLWSVAGRALRAIPREPEALVPALIIPLFFFIVNVGSLSDISQFTGVGDFKAFQIPVAIVFAVTGVSRASALVTDIQSGYFDRLLVSPISRSSLLLGLMVADLVLVVALCLPVLALGFALGVGFETGPLGVLAFLLLAGLWGLAFTGFPYAIALRTGNPAAVNSSFLLFFPFAFLTTTFLPQEALTGWLATVADYNPVTYLLAGLRSLISAGWVPSDLAPAFAAVAAVGAVSFALAFSALRARVQSN</sequence>
<evidence type="ECO:0000256" key="4">
    <source>
        <dbReference type="ARBA" id="ARBA00023136"/>
    </source>
</evidence>
<comment type="subcellular location">
    <subcellularLocation>
        <location evidence="5">Cell membrane</location>
        <topology evidence="5">Multi-pass membrane protein</topology>
    </subcellularLocation>
    <subcellularLocation>
        <location evidence="1">Membrane</location>
        <topology evidence="1">Multi-pass membrane protein</topology>
    </subcellularLocation>
</comment>
<evidence type="ECO:0000256" key="1">
    <source>
        <dbReference type="ARBA" id="ARBA00004141"/>
    </source>
</evidence>
<gene>
    <name evidence="7" type="ORF">GBA65_01400</name>
</gene>